<evidence type="ECO:0000256" key="2">
    <source>
        <dbReference type="SAM" id="MobiDB-lite"/>
    </source>
</evidence>
<dbReference type="Gene3D" id="1.10.10.2840">
    <property type="entry name" value="PucR C-terminal helix-turn-helix domain"/>
    <property type="match status" value="1"/>
</dbReference>
<dbReference type="PANTHER" id="PTHR33744">
    <property type="entry name" value="CARBOHYDRATE DIACID REGULATOR"/>
    <property type="match status" value="1"/>
</dbReference>
<comment type="caution">
    <text evidence="5">The sequence shown here is derived from an EMBL/GenBank/DDBJ whole genome shotgun (WGS) entry which is preliminary data.</text>
</comment>
<dbReference type="Proteomes" id="UP001180715">
    <property type="component" value="Unassembled WGS sequence"/>
</dbReference>
<dbReference type="InterPro" id="IPR041522">
    <property type="entry name" value="CdaR_GGDEF"/>
</dbReference>
<evidence type="ECO:0000256" key="1">
    <source>
        <dbReference type="ARBA" id="ARBA00006754"/>
    </source>
</evidence>
<dbReference type="Pfam" id="PF17853">
    <property type="entry name" value="GGDEF_2"/>
    <property type="match status" value="1"/>
</dbReference>
<feature type="region of interest" description="Disordered" evidence="2">
    <location>
        <begin position="1"/>
        <end position="22"/>
    </location>
</feature>
<dbReference type="InterPro" id="IPR025736">
    <property type="entry name" value="PucR_C-HTH_dom"/>
</dbReference>
<dbReference type="EMBL" id="JAVDXX010000001">
    <property type="protein sequence ID" value="MDR7293623.1"/>
    <property type="molecule type" value="Genomic_DNA"/>
</dbReference>
<protein>
    <recommendedName>
        <fullName evidence="7">PucR family transcriptional regulator</fullName>
    </recommendedName>
</protein>
<evidence type="ECO:0000313" key="6">
    <source>
        <dbReference type="Proteomes" id="UP001180715"/>
    </source>
</evidence>
<gene>
    <name evidence="5" type="ORF">J2S67_000891</name>
</gene>
<evidence type="ECO:0000313" key="5">
    <source>
        <dbReference type="EMBL" id="MDR7293623.1"/>
    </source>
</evidence>
<comment type="similarity">
    <text evidence="1">Belongs to the CdaR family.</text>
</comment>
<reference evidence="5" key="1">
    <citation type="submission" date="2023-07" db="EMBL/GenBank/DDBJ databases">
        <title>Sequencing the genomes of 1000 actinobacteria strains.</title>
        <authorList>
            <person name="Klenk H.-P."/>
        </authorList>
    </citation>
    <scope>NUCLEOTIDE SEQUENCE</scope>
    <source>
        <strain evidence="5">DSM 13068</strain>
    </source>
</reference>
<evidence type="ECO:0000259" key="4">
    <source>
        <dbReference type="Pfam" id="PF17853"/>
    </source>
</evidence>
<sequence length="445" mass="47495">MLNMPGEDGATNSGIPDGNGALQETGLHASELVTESGGRETYPAGTSIPSQRSLRLAATVSQAPVAVERLKAQVGQLSTLALNALDQQLPWYRSLLPDQRSALGLVAQRGITHFVGWCQDPDTPAWVLADVFGSAPSELSRAISLQRALQLIRTVVGVVEDEVPELAEASEQPALREAVLLYSREIAFAAADVYARAAERRGAWDSRLEALVVDAVLRGEGADALRSRLSAVGWRSVDSFCVVVGRTAGESTANNVADIRRAAMRAGKDAVIGIQGERLLVLLGGVNETDGAFEPLADQFGGEYVVIGPVVDTVEDFHNSARQALAGLAAAPAWPDAPRVIRAEDLCPERALAGDQLAIAELIERVYEPIAESDAVLAQTLSTYVAGGRSLEGTARELYVHANTVRYRLRRVTELTGWDPLLPRDALVLHVALIVGRIHDSEATP</sequence>
<dbReference type="PANTHER" id="PTHR33744:SF7">
    <property type="entry name" value="PUCR FAMILY TRANSCRIPTIONAL REGULATOR"/>
    <property type="match status" value="1"/>
</dbReference>
<dbReference type="Pfam" id="PF13556">
    <property type="entry name" value="HTH_30"/>
    <property type="match status" value="1"/>
</dbReference>
<dbReference type="InterPro" id="IPR051448">
    <property type="entry name" value="CdaR-like_regulators"/>
</dbReference>
<feature type="domain" description="PucR C-terminal helix-turn-helix" evidence="3">
    <location>
        <begin position="377"/>
        <end position="434"/>
    </location>
</feature>
<organism evidence="5 6">
    <name type="scientific">Pseudoglutamicibacter albus</name>
    <dbReference type="NCBI Taxonomy" id="98671"/>
    <lineage>
        <taxon>Bacteria</taxon>
        <taxon>Bacillati</taxon>
        <taxon>Actinomycetota</taxon>
        <taxon>Actinomycetes</taxon>
        <taxon>Micrococcales</taxon>
        <taxon>Micrococcaceae</taxon>
        <taxon>Pseudoglutamicibacter</taxon>
    </lineage>
</organism>
<feature type="domain" description="CdaR GGDEF-like" evidence="4">
    <location>
        <begin position="219"/>
        <end position="329"/>
    </location>
</feature>
<proteinExistence type="inferred from homology"/>
<keyword evidence="6" id="KW-1185">Reference proteome</keyword>
<accession>A0ABU1YZ60</accession>
<name>A0ABU1YZ60_9MICC</name>
<evidence type="ECO:0000259" key="3">
    <source>
        <dbReference type="Pfam" id="PF13556"/>
    </source>
</evidence>
<dbReference type="InterPro" id="IPR042070">
    <property type="entry name" value="PucR_C-HTH_sf"/>
</dbReference>
<dbReference type="RefSeq" id="WP_310246693.1">
    <property type="nucleotide sequence ID" value="NZ_JAVDXX010000001.1"/>
</dbReference>
<evidence type="ECO:0008006" key="7">
    <source>
        <dbReference type="Google" id="ProtNLM"/>
    </source>
</evidence>